<dbReference type="Proteomes" id="UP000269154">
    <property type="component" value="Unassembled WGS sequence"/>
</dbReference>
<dbReference type="AlphaFoldDB" id="A0A3N6RRU5"/>
<name>A0A3N6RRU5_9CYAN</name>
<proteinExistence type="predicted"/>
<evidence type="ECO:0000313" key="1">
    <source>
        <dbReference type="EMBL" id="RQH57430.1"/>
    </source>
</evidence>
<protein>
    <submittedName>
        <fullName evidence="1">Uncharacterized protein</fullName>
    </submittedName>
</protein>
<organism evidence="1 2">
    <name type="scientific">Okeania hirsuta</name>
    <dbReference type="NCBI Taxonomy" id="1458930"/>
    <lineage>
        <taxon>Bacteria</taxon>
        <taxon>Bacillati</taxon>
        <taxon>Cyanobacteriota</taxon>
        <taxon>Cyanophyceae</taxon>
        <taxon>Oscillatoriophycideae</taxon>
        <taxon>Oscillatoriales</taxon>
        <taxon>Microcoleaceae</taxon>
        <taxon>Okeania</taxon>
    </lineage>
</organism>
<comment type="caution">
    <text evidence="1">The sequence shown here is derived from an EMBL/GenBank/DDBJ whole genome shotgun (WGS) entry which is preliminary data.</text>
</comment>
<reference evidence="1 2" key="1">
    <citation type="journal article" date="2018" name="ACS Chem. Biol.">
        <title>Ketoreductase domain dysfunction expands chemodiversity: malyngamide biosynthesis in the cyanobacterium Okeania hirsuta.</title>
        <authorList>
            <person name="Moss N.A."/>
            <person name="Leao T."/>
            <person name="Rankin M."/>
            <person name="McCullough T.M."/>
            <person name="Qu P."/>
            <person name="Korobeynikov A."/>
            <person name="Smith J.L."/>
            <person name="Gerwick L."/>
            <person name="Gerwick W.H."/>
        </authorList>
    </citation>
    <scope>NUCLEOTIDE SEQUENCE [LARGE SCALE GENOMIC DNA]</scope>
    <source>
        <strain evidence="1 2">PAB10Feb10-1</strain>
    </source>
</reference>
<dbReference type="EMBL" id="RCBY01000003">
    <property type="protein sequence ID" value="RQH57430.1"/>
    <property type="molecule type" value="Genomic_DNA"/>
</dbReference>
<keyword evidence="2" id="KW-1185">Reference proteome</keyword>
<sequence length="212" mass="24649">MRTREAIKEVRSQKSAVRSYFCNGNLSPLPKRFRLKRRGFRPNYFDKNILRMNLLRILQKFPFSFLFIRYFCLNPFFNKFKTILILLLVTSLISCGKITETAIKLSLNVSRISKIQTKGKIDRQVYLKGTVESKAPFLETGAYELTDDTGSIWIFTKAELPEVGTEITIKGRISYQSIVVPELGNQDVGDFYVEEIERVEVENQNQEENEQQ</sequence>
<evidence type="ECO:0000313" key="2">
    <source>
        <dbReference type="Proteomes" id="UP000269154"/>
    </source>
</evidence>
<gene>
    <name evidence="1" type="ORF">D5R40_00965</name>
</gene>
<accession>A0A3N6RRU5</accession>